<sequence length="309" mass="33177">MSGDIVENTRGIDRTAGIVLALGLLFILGPLVFTLITASQSYDSFVRSGISPVPGTHLIENIRRLFTTTAIPAQVVNSFIVALMVAGFKCALAFVTAFGLVFFRVRYAGIVFAVLMGTVLLPLDLRVVTTYQVVSNVAMPVNGLLNATGINAMIAAFFGAPVDLQLNLLDSYPGIVLPALATGTGVFMIRQFFRTLPGDLVKAAQMDGAGWFRFMIDIALPLARTNLTALFILMFLGGWTMYLWPLLASSTPAMQTAVVGLARLSPQGDGQVPDYPLIMAGAVVVSILPLLMIAFLQRFIVRGLTLTEK</sequence>
<comment type="caution">
    <text evidence="11">The sequence shown here is derived from an EMBL/GenBank/DDBJ whole genome shotgun (WGS) entry which is preliminary data.</text>
</comment>
<feature type="transmembrane region" description="Helical" evidence="9">
    <location>
        <begin position="107"/>
        <end position="125"/>
    </location>
</feature>
<keyword evidence="9" id="KW-0997">Cell inner membrane</keyword>
<keyword evidence="8 9" id="KW-0472">Membrane</keyword>
<accession>A0ABW4R6V4</accession>
<keyword evidence="4 9" id="KW-0813">Transport</keyword>
<keyword evidence="5 9" id="KW-1003">Cell membrane</keyword>
<dbReference type="InterPro" id="IPR035906">
    <property type="entry name" value="MetI-like_sf"/>
</dbReference>
<dbReference type="PANTHER" id="PTHR43744">
    <property type="entry name" value="ABC TRANSPORTER PERMEASE PROTEIN MG189-RELATED-RELATED"/>
    <property type="match status" value="1"/>
</dbReference>
<comment type="caution">
    <text evidence="9">Lacks conserved residue(s) required for the propagation of feature annotation.</text>
</comment>
<keyword evidence="12" id="KW-1185">Reference proteome</keyword>
<evidence type="ECO:0000256" key="7">
    <source>
        <dbReference type="ARBA" id="ARBA00022989"/>
    </source>
</evidence>
<proteinExistence type="predicted"/>
<evidence type="ECO:0000256" key="1">
    <source>
        <dbReference type="ARBA" id="ARBA00004651"/>
    </source>
</evidence>
<feature type="transmembrane region" description="Helical" evidence="9">
    <location>
        <begin position="16"/>
        <end position="38"/>
    </location>
</feature>
<evidence type="ECO:0000256" key="4">
    <source>
        <dbReference type="ARBA" id="ARBA00022448"/>
    </source>
</evidence>
<protein>
    <recommendedName>
        <fullName evidence="3 9">sn-glycerol-3-phosphate transport system permease protein UgpE</fullName>
    </recommendedName>
</protein>
<evidence type="ECO:0000259" key="10">
    <source>
        <dbReference type="PROSITE" id="PS50928"/>
    </source>
</evidence>
<dbReference type="Gene3D" id="1.10.3720.10">
    <property type="entry name" value="MetI-like"/>
    <property type="match status" value="1"/>
</dbReference>
<gene>
    <name evidence="9" type="primary">ugpE</name>
    <name evidence="11" type="ORF">ACFSCT_08160</name>
</gene>
<dbReference type="Proteomes" id="UP001597213">
    <property type="component" value="Unassembled WGS sequence"/>
</dbReference>
<dbReference type="PROSITE" id="PS50928">
    <property type="entry name" value="ABC_TM1"/>
    <property type="match status" value="1"/>
</dbReference>
<evidence type="ECO:0000256" key="9">
    <source>
        <dbReference type="RuleBase" id="RU363056"/>
    </source>
</evidence>
<dbReference type="CDD" id="cd06261">
    <property type="entry name" value="TM_PBP2"/>
    <property type="match status" value="1"/>
</dbReference>
<name>A0ABW4R6V4_9RHOB</name>
<evidence type="ECO:0000313" key="11">
    <source>
        <dbReference type="EMBL" id="MFD1881684.1"/>
    </source>
</evidence>
<feature type="transmembrane region" description="Helical" evidence="9">
    <location>
        <begin position="79"/>
        <end position="101"/>
    </location>
</feature>
<dbReference type="EMBL" id="JBHUEN010000021">
    <property type="protein sequence ID" value="MFD1881684.1"/>
    <property type="molecule type" value="Genomic_DNA"/>
</dbReference>
<feature type="transmembrane region" description="Helical" evidence="9">
    <location>
        <begin position="277"/>
        <end position="300"/>
    </location>
</feature>
<evidence type="ECO:0000256" key="2">
    <source>
        <dbReference type="ARBA" id="ARBA00011557"/>
    </source>
</evidence>
<evidence type="ECO:0000256" key="3">
    <source>
        <dbReference type="ARBA" id="ARBA00020515"/>
    </source>
</evidence>
<keyword evidence="6 9" id="KW-0812">Transmembrane</keyword>
<reference evidence="12" key="1">
    <citation type="journal article" date="2019" name="Int. J. Syst. Evol. Microbiol.">
        <title>The Global Catalogue of Microorganisms (GCM) 10K type strain sequencing project: providing services to taxonomists for standard genome sequencing and annotation.</title>
        <authorList>
            <consortium name="The Broad Institute Genomics Platform"/>
            <consortium name="The Broad Institute Genome Sequencing Center for Infectious Disease"/>
            <person name="Wu L."/>
            <person name="Ma J."/>
        </authorList>
    </citation>
    <scope>NUCLEOTIDE SEQUENCE [LARGE SCALE GENOMIC DNA]</scope>
    <source>
        <strain evidence="12">CCUG 56029</strain>
    </source>
</reference>
<dbReference type="InterPro" id="IPR000515">
    <property type="entry name" value="MetI-like"/>
</dbReference>
<evidence type="ECO:0000256" key="8">
    <source>
        <dbReference type="ARBA" id="ARBA00023136"/>
    </source>
</evidence>
<organism evidence="11 12">
    <name type="scientific">Paracoccus pacificus</name>
    <dbReference type="NCBI Taxonomy" id="1463598"/>
    <lineage>
        <taxon>Bacteria</taxon>
        <taxon>Pseudomonadati</taxon>
        <taxon>Pseudomonadota</taxon>
        <taxon>Alphaproteobacteria</taxon>
        <taxon>Rhodobacterales</taxon>
        <taxon>Paracoccaceae</taxon>
        <taxon>Paracoccus</taxon>
    </lineage>
</organism>
<feature type="transmembrane region" description="Helical" evidence="9">
    <location>
        <begin position="214"/>
        <end position="236"/>
    </location>
</feature>
<evidence type="ECO:0000256" key="6">
    <source>
        <dbReference type="ARBA" id="ARBA00022692"/>
    </source>
</evidence>
<dbReference type="PANTHER" id="PTHR43744:SF8">
    <property type="entry name" value="SN-GLYCEROL-3-PHOSPHATE TRANSPORT SYSTEM PERMEASE PROTEIN UGPE"/>
    <property type="match status" value="1"/>
</dbReference>
<comment type="subunit">
    <text evidence="2 9">The complex is composed of two ATP-binding proteins (UgpC), two transmembrane proteins (UgpA and UgpE) and a solute-binding protein (UgpB).</text>
</comment>
<evidence type="ECO:0000256" key="5">
    <source>
        <dbReference type="ARBA" id="ARBA00022475"/>
    </source>
</evidence>
<feature type="transmembrane region" description="Helical" evidence="9">
    <location>
        <begin position="137"/>
        <end position="160"/>
    </location>
</feature>
<evidence type="ECO:0000313" key="12">
    <source>
        <dbReference type="Proteomes" id="UP001597213"/>
    </source>
</evidence>
<comment type="function">
    <text evidence="9">Part of the ABC transporter complex UgpBAEC involved in sn-glycerol-3-phosphate (G3P) import. Probably responsible for the translocation of the substrate across the membrane.</text>
</comment>
<feature type="domain" description="ABC transmembrane type-1" evidence="10">
    <location>
        <begin position="75"/>
        <end position="296"/>
    </location>
</feature>
<keyword evidence="7 9" id="KW-1133">Transmembrane helix</keyword>
<dbReference type="RefSeq" id="WP_379141741.1">
    <property type="nucleotide sequence ID" value="NZ_JBHUEN010000021.1"/>
</dbReference>
<feature type="transmembrane region" description="Helical" evidence="9">
    <location>
        <begin position="172"/>
        <end position="193"/>
    </location>
</feature>
<dbReference type="SUPFAM" id="SSF161098">
    <property type="entry name" value="MetI-like"/>
    <property type="match status" value="1"/>
</dbReference>
<comment type="subcellular location">
    <subcellularLocation>
        <location evidence="9">Cell inner membrane</location>
        <topology evidence="9">Multi-pass membrane protein</topology>
    </subcellularLocation>
    <subcellularLocation>
        <location evidence="1">Cell membrane</location>
        <topology evidence="1">Multi-pass membrane protein</topology>
    </subcellularLocation>
</comment>